<evidence type="ECO:0000259" key="2">
    <source>
        <dbReference type="Pfam" id="PF09992"/>
    </source>
</evidence>
<dbReference type="Pfam" id="PF09992">
    <property type="entry name" value="NAGPA"/>
    <property type="match status" value="1"/>
</dbReference>
<dbReference type="GeneID" id="84789298"/>
<feature type="domain" description="Phosphodiester glycosidase" evidence="2">
    <location>
        <begin position="128"/>
        <end position="274"/>
    </location>
</feature>
<dbReference type="Proteomes" id="UP000004870">
    <property type="component" value="Unassembled WGS sequence"/>
</dbReference>
<name>C8N6Z2_CARH6</name>
<dbReference type="AlphaFoldDB" id="C8N6Z2"/>
<comment type="caution">
    <text evidence="3">The sequence shown here is derived from an EMBL/GenBank/DDBJ whole genome shotgun (WGS) entry which is preliminary data.</text>
</comment>
<dbReference type="STRING" id="2718.CHUV0807_2485"/>
<gene>
    <name evidence="3" type="ORF">HMPREF0198_0268</name>
</gene>
<evidence type="ECO:0000256" key="1">
    <source>
        <dbReference type="SAM" id="MobiDB-lite"/>
    </source>
</evidence>
<dbReference type="HOGENOM" id="CLU_076045_0_1_6"/>
<protein>
    <recommendedName>
        <fullName evidence="2">Phosphodiester glycosidase domain-containing protein</fullName>
    </recommendedName>
</protein>
<feature type="region of interest" description="Disordered" evidence="1">
    <location>
        <begin position="1"/>
        <end position="23"/>
    </location>
</feature>
<reference evidence="3 4" key="1">
    <citation type="submission" date="2009-08" db="EMBL/GenBank/DDBJ databases">
        <authorList>
            <person name="Qin X."/>
            <person name="Bachman B."/>
            <person name="Battles P."/>
            <person name="Bell A."/>
            <person name="Bess C."/>
            <person name="Bickham C."/>
            <person name="Chaboub L."/>
            <person name="Chen D."/>
            <person name="Coyle M."/>
            <person name="Deiros D.R."/>
            <person name="Dinh H."/>
            <person name="Forbes L."/>
            <person name="Fowler G."/>
            <person name="Francisco L."/>
            <person name="Fu Q."/>
            <person name="Gubbala S."/>
            <person name="Hale W."/>
            <person name="Han Y."/>
            <person name="Hemphill L."/>
            <person name="Highlander S.K."/>
            <person name="Hirani K."/>
            <person name="Hogues M."/>
            <person name="Jackson L."/>
            <person name="Jakkamsetti A."/>
            <person name="Javaid M."/>
            <person name="Jiang H."/>
            <person name="Korchina V."/>
            <person name="Kovar C."/>
            <person name="Lara F."/>
            <person name="Lee S."/>
            <person name="Mata R."/>
            <person name="Mathew T."/>
            <person name="Moen C."/>
            <person name="Morales K."/>
            <person name="Munidasa M."/>
            <person name="Nazareth L."/>
            <person name="Ngo R."/>
            <person name="Nguyen L."/>
            <person name="Okwuonu G."/>
            <person name="Ongeri F."/>
            <person name="Patil S."/>
            <person name="Petrosino J."/>
            <person name="Pham C."/>
            <person name="Pham P."/>
            <person name="Pu L.-L."/>
            <person name="Puazo M."/>
            <person name="Raj R."/>
            <person name="Reid J."/>
            <person name="Rouhana J."/>
            <person name="Saada N."/>
            <person name="Shang Y."/>
            <person name="Simmons D."/>
            <person name="Thornton R."/>
            <person name="Warren J."/>
            <person name="Weissenberger G."/>
            <person name="Zhang J."/>
            <person name="Zhang L."/>
            <person name="Zhou C."/>
            <person name="Zhu D."/>
            <person name="Muzny D."/>
            <person name="Worley K."/>
            <person name="Gibbs R."/>
        </authorList>
    </citation>
    <scope>NUCLEOTIDE SEQUENCE [LARGE SCALE GENOMIC DNA]</scope>
    <source>
        <strain evidence="4">ATCC 15826 / DSM 8339 / NCTC 10426 / 6573</strain>
    </source>
</reference>
<organism evidence="3 4">
    <name type="scientific">Cardiobacterium hominis (strain ATCC 15826 / DSM 8339 / NCTC 10426 / 6573)</name>
    <dbReference type="NCBI Taxonomy" id="638300"/>
    <lineage>
        <taxon>Bacteria</taxon>
        <taxon>Pseudomonadati</taxon>
        <taxon>Pseudomonadota</taxon>
        <taxon>Gammaproteobacteria</taxon>
        <taxon>Cardiobacteriales</taxon>
        <taxon>Cardiobacteriaceae</taxon>
        <taxon>Cardiobacterium</taxon>
    </lineage>
</organism>
<dbReference type="OrthoDB" id="5515706at2"/>
<dbReference type="EMBL" id="ACKY01000012">
    <property type="protein sequence ID" value="EEV89638.1"/>
    <property type="molecule type" value="Genomic_DNA"/>
</dbReference>
<evidence type="ECO:0000313" key="4">
    <source>
        <dbReference type="Proteomes" id="UP000004870"/>
    </source>
</evidence>
<dbReference type="InterPro" id="IPR018711">
    <property type="entry name" value="NAGPA"/>
</dbReference>
<sequence>MKTAVLPPPPWGRAGVGAAEKPRSDSTHVITPYTYTSSAQAYVNKIRKTLLAFAALLLAAPASTATPEFKPLASGGSYASTTYKNVRYGIYQADPAQVSLHWKTADGSAYANLATLKRSLEQSGARVAFLMNAGIYSENDTPAGLWIERGQTLVPLNRKNGKGNFHIQPNGVFYIERGKARIQTSAAYHIGNHHPDWAVQSGPLLLLDGKPNPRFVKNLSSPHKRNAVCTTADNRLYFILTEDYDLGSEWPSFHRFAEALQHLGCHDALYLDGTLSGWYIPGIAGTFHWTHYVGIIAVTTLETP</sequence>
<proteinExistence type="predicted"/>
<dbReference type="RefSeq" id="WP_004139275.1">
    <property type="nucleotide sequence ID" value="NZ_GG694025.1"/>
</dbReference>
<evidence type="ECO:0000313" key="3">
    <source>
        <dbReference type="EMBL" id="EEV89638.1"/>
    </source>
</evidence>
<feature type="compositionally biased region" description="Pro residues" evidence="1">
    <location>
        <begin position="1"/>
        <end position="11"/>
    </location>
</feature>
<keyword evidence="4" id="KW-1185">Reference proteome</keyword>
<accession>C8N6Z2</accession>